<accession>A0A2S7CJN6</accession>
<reference evidence="1 2" key="1">
    <citation type="submission" date="2016-08" db="EMBL/GenBank/DDBJ databases">
        <authorList>
            <person name="Seilhamer J.J."/>
        </authorList>
    </citation>
    <scope>NUCLEOTIDE SEQUENCE [LARGE SCALE GENOMIC DNA]</scope>
    <source>
        <strain evidence="1 2">CFBP4690</strain>
    </source>
</reference>
<gene>
    <name evidence="1" type="ORF">XcodCFBP4690_15365</name>
</gene>
<dbReference type="AlphaFoldDB" id="A0A2S7CJN6"/>
<name>A0A2S7CJN6_9XANT</name>
<dbReference type="Proteomes" id="UP000237872">
    <property type="component" value="Unassembled WGS sequence"/>
</dbReference>
<sequence>MRVRFPGSCQACGCQTLTSAAGGSAAGHRLFGAADILSDAPSRHILVPLSANPQPRCRLGLSLPWLLTTTVAWPAMLRKVPVSLRSSTGVGVATQEYLIHNPC</sequence>
<organism evidence="1 2">
    <name type="scientific">Xanthomonas codiaei</name>
    <dbReference type="NCBI Taxonomy" id="56463"/>
    <lineage>
        <taxon>Bacteria</taxon>
        <taxon>Pseudomonadati</taxon>
        <taxon>Pseudomonadota</taxon>
        <taxon>Gammaproteobacteria</taxon>
        <taxon>Lysobacterales</taxon>
        <taxon>Lysobacteraceae</taxon>
        <taxon>Xanthomonas</taxon>
    </lineage>
</organism>
<protein>
    <submittedName>
        <fullName evidence="1">Uncharacterized protein</fullName>
    </submittedName>
</protein>
<proteinExistence type="predicted"/>
<evidence type="ECO:0000313" key="1">
    <source>
        <dbReference type="EMBL" id="PPU61778.1"/>
    </source>
</evidence>
<evidence type="ECO:0000313" key="2">
    <source>
        <dbReference type="Proteomes" id="UP000237872"/>
    </source>
</evidence>
<dbReference type="EMBL" id="MDEC01000022">
    <property type="protein sequence ID" value="PPU61778.1"/>
    <property type="molecule type" value="Genomic_DNA"/>
</dbReference>
<comment type="caution">
    <text evidence="1">The sequence shown here is derived from an EMBL/GenBank/DDBJ whole genome shotgun (WGS) entry which is preliminary data.</text>
</comment>